<proteinExistence type="inferred from homology"/>
<dbReference type="CDD" id="cd06456">
    <property type="entry name" value="M3A_DCP"/>
    <property type="match status" value="1"/>
</dbReference>
<dbReference type="AlphaFoldDB" id="A0AAW1RB44"/>
<evidence type="ECO:0000259" key="12">
    <source>
        <dbReference type="Pfam" id="PF19310"/>
    </source>
</evidence>
<keyword evidence="4 9" id="KW-0378">Hydrolase</keyword>
<evidence type="ECO:0000259" key="11">
    <source>
        <dbReference type="Pfam" id="PF01432"/>
    </source>
</evidence>
<evidence type="ECO:0000256" key="4">
    <source>
        <dbReference type="ARBA" id="ARBA00022801"/>
    </source>
</evidence>
<dbReference type="InterPro" id="IPR001567">
    <property type="entry name" value="Pept_M3A_M3B_dom"/>
</dbReference>
<sequence>MDLRAACGVADSHSVCRQLAFSTAAQMEATTPADTCAAGNPLLADAAFPLFNQVQADHVVPGITALVEELNKEVDALEKSVEPTWEGLVEPLERISDRLSRAWGTVSHLKAVRDSEALRKAVEEVQPLRVKLSLRLAQSRPLYEAFRALREADDWDSMPEARRRAIEAELRDFVLGGVALMGEAKERFNEIQQERSQLATQFSNNLLDATKAYKRLATRKEEVEGLPESALELAAQLARGEGHEGATPEAGPWLFGLDFPSYFPVMTHAKNRDLREAMYRAYITRASAGEGDNTPIIERTLALRCEQAQLLGFASYAELSMASKMATLEKAEALLEELRVASVEAARRDLDEVTAFAAEQGFEGELRHWDITFWAERLREVRYQLTDEQLRPYFALPNVLDGLFQVAGRLFGVSVERADGRAPVWHPDVQFFALAKDGRPKAFFYLDPYSRPAEKRGGAWMDEVVGQSRLFAARGEDVRLPVAHMVCNQTPPIGKKPSLMTFREVETLFHEFGHCLQHMLTEQADGLVSGIRGIEWDAVELPSQFMENWCYNRETLDLFAKHYQTGEPLPDDLYNKMVAARTFRAGSTTLRQVQFAAMDLELHARYQLAPGRTVFDGALDGVIARTSVTPPLPEDRFLCGFSHIFAGGYSAGYFSYKWAEVLSADAFSAFEEVLGDDQAVRSTGRRFRDTVLALGGGRAPDAVFRDFRGRSPSTEPLLRHSGLLPASAETRSQTVQA</sequence>
<dbReference type="GO" id="GO:0004222">
    <property type="term" value="F:metalloendopeptidase activity"/>
    <property type="evidence" value="ECO:0007669"/>
    <property type="project" value="UniProtKB-EC"/>
</dbReference>
<evidence type="ECO:0000256" key="10">
    <source>
        <dbReference type="SAM" id="Coils"/>
    </source>
</evidence>
<dbReference type="SUPFAM" id="SSF55486">
    <property type="entry name" value="Metalloproteases ('zincins'), catalytic domain"/>
    <property type="match status" value="1"/>
</dbReference>
<feature type="coiled-coil region" evidence="10">
    <location>
        <begin position="321"/>
        <end position="348"/>
    </location>
</feature>
<dbReference type="InterPro" id="IPR045666">
    <property type="entry name" value="OpdA_N"/>
</dbReference>
<feature type="domain" description="Oligopeptidase A N-terminal" evidence="12">
    <location>
        <begin position="63"/>
        <end position="185"/>
    </location>
</feature>
<dbReference type="InterPro" id="IPR024077">
    <property type="entry name" value="Neurolysin/TOP_dom2"/>
</dbReference>
<comment type="cofactor">
    <cofactor evidence="9">
        <name>Zn(2+)</name>
        <dbReference type="ChEBI" id="CHEBI:29105"/>
    </cofactor>
    <text evidence="9">Binds 1 zinc ion.</text>
</comment>
<dbReference type="Proteomes" id="UP001445335">
    <property type="component" value="Unassembled WGS sequence"/>
</dbReference>
<keyword evidence="5 9" id="KW-0862">Zinc</keyword>
<name>A0AAW1RB44_9CHLO</name>
<dbReference type="InterPro" id="IPR024079">
    <property type="entry name" value="MetalloPept_cat_dom_sf"/>
</dbReference>
<keyword evidence="6 9" id="KW-0482">Metalloprotease</keyword>
<evidence type="ECO:0000313" key="13">
    <source>
        <dbReference type="EMBL" id="KAK9830934.1"/>
    </source>
</evidence>
<comment type="similarity">
    <text evidence="1 9">Belongs to the peptidase M3 family.</text>
</comment>
<feature type="domain" description="Peptidase M3A/M3B catalytic" evidence="11">
    <location>
        <begin position="265"/>
        <end position="722"/>
    </location>
</feature>
<dbReference type="FunFam" id="3.40.390.10:FF:000009">
    <property type="entry name" value="Oligopeptidase A"/>
    <property type="match status" value="1"/>
</dbReference>
<keyword evidence="3 9" id="KW-0479">Metal-binding</keyword>
<comment type="caution">
    <text evidence="13">The sequence shown here is derived from an EMBL/GenBank/DDBJ whole genome shotgun (WGS) entry which is preliminary data.</text>
</comment>
<dbReference type="FunFam" id="1.10.1370.40:FF:000005">
    <property type="entry name" value="Organellar oligopeptidase A, chloroplastic/mitochondrial"/>
    <property type="match status" value="1"/>
</dbReference>
<evidence type="ECO:0000256" key="6">
    <source>
        <dbReference type="ARBA" id="ARBA00023049"/>
    </source>
</evidence>
<dbReference type="GO" id="GO:0006518">
    <property type="term" value="P:peptide metabolic process"/>
    <property type="evidence" value="ECO:0007669"/>
    <property type="project" value="TreeGrafter"/>
</dbReference>
<keyword evidence="10" id="KW-0175">Coiled coil</keyword>
<evidence type="ECO:0000256" key="7">
    <source>
        <dbReference type="ARBA" id="ARBA00024603"/>
    </source>
</evidence>
<gene>
    <name evidence="13" type="ORF">WJX81_007862</name>
</gene>
<dbReference type="EMBL" id="JALJOU010000049">
    <property type="protein sequence ID" value="KAK9830934.1"/>
    <property type="molecule type" value="Genomic_DNA"/>
</dbReference>
<dbReference type="Gene3D" id="3.40.390.10">
    <property type="entry name" value="Collagenase (Catalytic Domain)"/>
    <property type="match status" value="1"/>
</dbReference>
<keyword evidence="14" id="KW-1185">Reference proteome</keyword>
<dbReference type="InterPro" id="IPR045090">
    <property type="entry name" value="Pept_M3A_M3B"/>
</dbReference>
<keyword evidence="2 9" id="KW-0645">Protease</keyword>
<comment type="catalytic activity">
    <reaction evidence="7">
        <text>Hydrolysis of oligopeptides, with broad specificity. Gly or Ala commonly occur as P1 or P1' residues, but more distant residues are also important, as is shown by the fact that Z-Gly-Pro-Gly-|-Gly-Pro-Ala is cleaved, but not Z-(Gly)(5).</text>
        <dbReference type="EC" id="3.4.24.70"/>
    </reaction>
</comment>
<dbReference type="GO" id="GO:0046872">
    <property type="term" value="F:metal ion binding"/>
    <property type="evidence" value="ECO:0007669"/>
    <property type="project" value="UniProtKB-UniRule"/>
</dbReference>
<dbReference type="Gene3D" id="1.10.1370.40">
    <property type="match status" value="1"/>
</dbReference>
<dbReference type="PANTHER" id="PTHR11804">
    <property type="entry name" value="PROTEASE M3 THIMET OLIGOPEPTIDASE-RELATED"/>
    <property type="match status" value="1"/>
</dbReference>
<dbReference type="EC" id="3.4.24.70" evidence="8"/>
<evidence type="ECO:0000256" key="1">
    <source>
        <dbReference type="ARBA" id="ARBA00006040"/>
    </source>
</evidence>
<dbReference type="Pfam" id="PF19310">
    <property type="entry name" value="TOP_N"/>
    <property type="match status" value="1"/>
</dbReference>
<accession>A0AAW1RB44</accession>
<reference evidence="13 14" key="1">
    <citation type="journal article" date="2024" name="Nat. Commun.">
        <title>Phylogenomics reveals the evolutionary origins of lichenization in chlorophyte algae.</title>
        <authorList>
            <person name="Puginier C."/>
            <person name="Libourel C."/>
            <person name="Otte J."/>
            <person name="Skaloud P."/>
            <person name="Haon M."/>
            <person name="Grisel S."/>
            <person name="Petersen M."/>
            <person name="Berrin J.G."/>
            <person name="Delaux P.M."/>
            <person name="Dal Grande F."/>
            <person name="Keller J."/>
        </authorList>
    </citation>
    <scope>NUCLEOTIDE SEQUENCE [LARGE SCALE GENOMIC DNA]</scope>
    <source>
        <strain evidence="13 14">SAG 245.80</strain>
    </source>
</reference>
<evidence type="ECO:0000256" key="9">
    <source>
        <dbReference type="RuleBase" id="RU003435"/>
    </source>
</evidence>
<dbReference type="Pfam" id="PF01432">
    <property type="entry name" value="Peptidase_M3"/>
    <property type="match status" value="1"/>
</dbReference>
<dbReference type="GO" id="GO:0005829">
    <property type="term" value="C:cytosol"/>
    <property type="evidence" value="ECO:0007669"/>
    <property type="project" value="UniProtKB-ARBA"/>
</dbReference>
<organism evidence="13 14">
    <name type="scientific">Elliptochloris bilobata</name>
    <dbReference type="NCBI Taxonomy" id="381761"/>
    <lineage>
        <taxon>Eukaryota</taxon>
        <taxon>Viridiplantae</taxon>
        <taxon>Chlorophyta</taxon>
        <taxon>core chlorophytes</taxon>
        <taxon>Trebouxiophyceae</taxon>
        <taxon>Trebouxiophyceae incertae sedis</taxon>
        <taxon>Elliptochloris clade</taxon>
        <taxon>Elliptochloris</taxon>
    </lineage>
</organism>
<evidence type="ECO:0000256" key="5">
    <source>
        <dbReference type="ARBA" id="ARBA00022833"/>
    </source>
</evidence>
<dbReference type="PANTHER" id="PTHR11804:SF83">
    <property type="entry name" value="LD37516P"/>
    <property type="match status" value="1"/>
</dbReference>
<evidence type="ECO:0000256" key="8">
    <source>
        <dbReference type="ARBA" id="ARBA00026100"/>
    </source>
</evidence>
<dbReference type="InterPro" id="IPR034005">
    <property type="entry name" value="M3A_DCP"/>
</dbReference>
<dbReference type="Gene3D" id="1.10.1370.10">
    <property type="entry name" value="Neurolysin, domain 3"/>
    <property type="match status" value="1"/>
</dbReference>
<evidence type="ECO:0000256" key="3">
    <source>
        <dbReference type="ARBA" id="ARBA00022723"/>
    </source>
</evidence>
<dbReference type="GO" id="GO:0006508">
    <property type="term" value="P:proteolysis"/>
    <property type="evidence" value="ECO:0007669"/>
    <property type="project" value="UniProtKB-KW"/>
</dbReference>
<evidence type="ECO:0000256" key="2">
    <source>
        <dbReference type="ARBA" id="ARBA00022670"/>
    </source>
</evidence>
<protein>
    <recommendedName>
        <fullName evidence="8">oligopeptidase A</fullName>
        <ecNumber evidence="8">3.4.24.70</ecNumber>
    </recommendedName>
</protein>
<evidence type="ECO:0000313" key="14">
    <source>
        <dbReference type="Proteomes" id="UP001445335"/>
    </source>
</evidence>